<accession>A0A5B7FL26</accession>
<evidence type="ECO:0000313" key="1">
    <source>
        <dbReference type="EMBL" id="MPC48131.1"/>
    </source>
</evidence>
<organism evidence="1 2">
    <name type="scientific">Portunus trituberculatus</name>
    <name type="common">Swimming crab</name>
    <name type="synonym">Neptunus trituberculatus</name>
    <dbReference type="NCBI Taxonomy" id="210409"/>
    <lineage>
        <taxon>Eukaryota</taxon>
        <taxon>Metazoa</taxon>
        <taxon>Ecdysozoa</taxon>
        <taxon>Arthropoda</taxon>
        <taxon>Crustacea</taxon>
        <taxon>Multicrustacea</taxon>
        <taxon>Malacostraca</taxon>
        <taxon>Eumalacostraca</taxon>
        <taxon>Eucarida</taxon>
        <taxon>Decapoda</taxon>
        <taxon>Pleocyemata</taxon>
        <taxon>Brachyura</taxon>
        <taxon>Eubrachyura</taxon>
        <taxon>Portunoidea</taxon>
        <taxon>Portunidae</taxon>
        <taxon>Portuninae</taxon>
        <taxon>Portunus</taxon>
    </lineage>
</organism>
<sequence length="72" mass="8165">MNLDVAFYKDETLPPYSIRSRPLPFWRAQQQSEGLKHLEAMTKLSPSSIKFQQGIQLLTSNCDGRGTCPHSN</sequence>
<gene>
    <name evidence="1" type="ORF">E2C01_041897</name>
</gene>
<comment type="caution">
    <text evidence="1">The sequence shown here is derived from an EMBL/GenBank/DDBJ whole genome shotgun (WGS) entry which is preliminary data.</text>
</comment>
<reference evidence="1 2" key="1">
    <citation type="submission" date="2019-05" db="EMBL/GenBank/DDBJ databases">
        <title>Another draft genome of Portunus trituberculatus and its Hox gene families provides insights of decapod evolution.</title>
        <authorList>
            <person name="Jeong J.-H."/>
            <person name="Song I."/>
            <person name="Kim S."/>
            <person name="Choi T."/>
            <person name="Kim D."/>
            <person name="Ryu S."/>
            <person name="Kim W."/>
        </authorList>
    </citation>
    <scope>NUCLEOTIDE SEQUENCE [LARGE SCALE GENOMIC DNA]</scope>
    <source>
        <tissue evidence="1">Muscle</tissue>
    </source>
</reference>
<dbReference type="EMBL" id="VSRR010008122">
    <property type="protein sequence ID" value="MPC48131.1"/>
    <property type="molecule type" value="Genomic_DNA"/>
</dbReference>
<dbReference type="AlphaFoldDB" id="A0A5B7FL26"/>
<keyword evidence="2" id="KW-1185">Reference proteome</keyword>
<proteinExistence type="predicted"/>
<evidence type="ECO:0000313" key="2">
    <source>
        <dbReference type="Proteomes" id="UP000324222"/>
    </source>
</evidence>
<dbReference type="Proteomes" id="UP000324222">
    <property type="component" value="Unassembled WGS sequence"/>
</dbReference>
<protein>
    <submittedName>
        <fullName evidence="1">Uncharacterized protein</fullName>
    </submittedName>
</protein>
<name>A0A5B7FL26_PORTR</name>